<sequence>MSVRSEGSGPGSIGRLAGRVDAALFRPVDGASLVFFRVAFGLILLVESLRFIAHDWIHEEFLEPVFHFTYRGFGWVAPWPGDGLYWHFAGLALLAALIMLGAFYRLACLLFLVGFAYVFLLDQTLYLNHFVLVILLALLLCVVPANRDWSLDAALRPGFRRRSVPGWSVWLIRMQFEVMYLYAGIVKVNADWLRLEPMGMWLARRDYLPVVGPLLDTDWMAALTSYGSILLHLVGAPLLLFRRTRGYVVVVYLLFHLSNHVLFQIGIFPWLAIAGTLMFLSPDWPRRLVAGLADRIRSGPLAGREGSRG</sequence>
<evidence type="ECO:0000313" key="10">
    <source>
        <dbReference type="Proteomes" id="UP000192917"/>
    </source>
</evidence>
<proteinExistence type="predicted"/>
<dbReference type="InterPro" id="IPR007782">
    <property type="entry name" value="VKG_COase"/>
</dbReference>
<keyword evidence="6" id="KW-0456">Lyase</keyword>
<evidence type="ECO:0000256" key="1">
    <source>
        <dbReference type="ARBA" id="ARBA00004127"/>
    </source>
</evidence>
<dbReference type="PANTHER" id="PTHR12639:SF7">
    <property type="entry name" value="HTTM DOMAIN-CONTAINING PROTEIN"/>
    <property type="match status" value="1"/>
</dbReference>
<accession>A0A1Y6CPA2</accession>
<dbReference type="InterPro" id="IPR011020">
    <property type="entry name" value="HTTM-like"/>
</dbReference>
<dbReference type="AlphaFoldDB" id="A0A1Y6CPA2"/>
<feature type="transmembrane region" description="Helical" evidence="7">
    <location>
        <begin position="219"/>
        <end position="241"/>
    </location>
</feature>
<evidence type="ECO:0000256" key="2">
    <source>
        <dbReference type="ARBA" id="ARBA00022692"/>
    </source>
</evidence>
<keyword evidence="2 7" id="KW-0812">Transmembrane</keyword>
<dbReference type="Pfam" id="PF05090">
    <property type="entry name" value="HTTM"/>
    <property type="match status" value="1"/>
</dbReference>
<dbReference type="SMART" id="SM00752">
    <property type="entry name" value="HTTM"/>
    <property type="match status" value="1"/>
</dbReference>
<evidence type="ECO:0000256" key="6">
    <source>
        <dbReference type="ARBA" id="ARBA00023239"/>
    </source>
</evidence>
<feature type="transmembrane region" description="Helical" evidence="7">
    <location>
        <begin position="34"/>
        <end position="53"/>
    </location>
</feature>
<dbReference type="RefSeq" id="WP_085125143.1">
    <property type="nucleotide sequence ID" value="NZ_FWZX01000024.1"/>
</dbReference>
<comment type="subcellular location">
    <subcellularLocation>
        <location evidence="1">Endomembrane system</location>
        <topology evidence="1">Multi-pass membrane protein</topology>
    </subcellularLocation>
</comment>
<evidence type="ECO:0000256" key="5">
    <source>
        <dbReference type="ARBA" id="ARBA00023157"/>
    </source>
</evidence>
<keyword evidence="3 7" id="KW-1133">Transmembrane helix</keyword>
<dbReference type="GO" id="GO:0008488">
    <property type="term" value="F:gamma-glutamyl carboxylase activity"/>
    <property type="evidence" value="ECO:0007669"/>
    <property type="project" value="InterPro"/>
</dbReference>
<evidence type="ECO:0000256" key="3">
    <source>
        <dbReference type="ARBA" id="ARBA00022989"/>
    </source>
</evidence>
<dbReference type="STRING" id="560819.SAMN05428998_12494"/>
<reference evidence="9 10" key="1">
    <citation type="submission" date="2017-04" db="EMBL/GenBank/DDBJ databases">
        <authorList>
            <person name="Afonso C.L."/>
            <person name="Miller P.J."/>
            <person name="Scott M.A."/>
            <person name="Spackman E."/>
            <person name="Goraichik I."/>
            <person name="Dimitrov K.M."/>
            <person name="Suarez D.L."/>
            <person name="Swayne D.E."/>
        </authorList>
    </citation>
    <scope>NUCLEOTIDE SEQUENCE [LARGE SCALE GENOMIC DNA]</scope>
    <source>
        <strain evidence="9 10">USBA 355</strain>
    </source>
</reference>
<dbReference type="GO" id="GO:0019842">
    <property type="term" value="F:vitamin binding"/>
    <property type="evidence" value="ECO:0007669"/>
    <property type="project" value="TreeGrafter"/>
</dbReference>
<evidence type="ECO:0000256" key="4">
    <source>
        <dbReference type="ARBA" id="ARBA00023136"/>
    </source>
</evidence>
<feature type="domain" description="HTTM-like" evidence="8">
    <location>
        <begin position="25"/>
        <end position="284"/>
    </location>
</feature>
<feature type="transmembrane region" description="Helical" evidence="7">
    <location>
        <begin position="126"/>
        <end position="146"/>
    </location>
</feature>
<feature type="transmembrane region" description="Helical" evidence="7">
    <location>
        <begin position="167"/>
        <end position="185"/>
    </location>
</feature>
<evidence type="ECO:0000313" key="9">
    <source>
        <dbReference type="EMBL" id="SMF63298.1"/>
    </source>
</evidence>
<keyword evidence="10" id="KW-1185">Reference proteome</keyword>
<dbReference type="EMBL" id="FWZX01000024">
    <property type="protein sequence ID" value="SMF63298.1"/>
    <property type="molecule type" value="Genomic_DNA"/>
</dbReference>
<dbReference type="InterPro" id="IPR053934">
    <property type="entry name" value="HTTM_dom"/>
</dbReference>
<protein>
    <submittedName>
        <fullName evidence="9">Vitamin K-dependent gamma-carboxylase</fullName>
    </submittedName>
</protein>
<dbReference type="Proteomes" id="UP000192917">
    <property type="component" value="Unassembled WGS sequence"/>
</dbReference>
<feature type="transmembrane region" description="Helical" evidence="7">
    <location>
        <begin position="91"/>
        <end position="120"/>
    </location>
</feature>
<keyword evidence="4 7" id="KW-0472">Membrane</keyword>
<evidence type="ECO:0000256" key="7">
    <source>
        <dbReference type="SAM" id="Phobius"/>
    </source>
</evidence>
<dbReference type="PANTHER" id="PTHR12639">
    <property type="entry name" value="VITAMIN K-DEPENDENT GAMMA-CARBOXYLASE"/>
    <property type="match status" value="1"/>
</dbReference>
<organism evidence="9 10">
    <name type="scientific">Tistlia consotensis USBA 355</name>
    <dbReference type="NCBI Taxonomy" id="560819"/>
    <lineage>
        <taxon>Bacteria</taxon>
        <taxon>Pseudomonadati</taxon>
        <taxon>Pseudomonadota</taxon>
        <taxon>Alphaproteobacteria</taxon>
        <taxon>Rhodospirillales</taxon>
        <taxon>Rhodovibrionaceae</taxon>
        <taxon>Tistlia</taxon>
    </lineage>
</organism>
<name>A0A1Y6CPA2_9PROT</name>
<keyword evidence="5" id="KW-1015">Disulfide bond</keyword>
<gene>
    <name evidence="9" type="ORF">SAMN05428998_12494</name>
</gene>
<dbReference type="GO" id="GO:0012505">
    <property type="term" value="C:endomembrane system"/>
    <property type="evidence" value="ECO:0007669"/>
    <property type="project" value="UniProtKB-SubCell"/>
</dbReference>
<evidence type="ECO:0000259" key="8">
    <source>
        <dbReference type="SMART" id="SM00752"/>
    </source>
</evidence>